<feature type="domain" description="Conserved hypothetical protein CHP02391" evidence="1">
    <location>
        <begin position="139"/>
        <end position="262"/>
    </location>
</feature>
<evidence type="ECO:0000313" key="2">
    <source>
        <dbReference type="EMBL" id="OGZ89195.1"/>
    </source>
</evidence>
<proteinExistence type="predicted"/>
<protein>
    <submittedName>
        <fullName evidence="2">TIGR02391 family protein</fullName>
    </submittedName>
</protein>
<dbReference type="Proteomes" id="UP000178935">
    <property type="component" value="Unassembled WGS sequence"/>
</dbReference>
<accession>A0A1G2JPY2</accession>
<dbReference type="Pfam" id="PF09509">
    <property type="entry name" value="Hypoth_Ymh"/>
    <property type="match status" value="1"/>
</dbReference>
<dbReference type="EMBL" id="MHPU01000010">
    <property type="protein sequence ID" value="OGZ89195.1"/>
    <property type="molecule type" value="Genomic_DNA"/>
</dbReference>
<evidence type="ECO:0000313" key="3">
    <source>
        <dbReference type="Proteomes" id="UP000178935"/>
    </source>
</evidence>
<name>A0A1G2JPY2_9BACT</name>
<dbReference type="AlphaFoldDB" id="A0A1G2JPY2"/>
<dbReference type="NCBIfam" id="TIGR02391">
    <property type="entry name" value="hypoth_ymh"/>
    <property type="match status" value="1"/>
</dbReference>
<comment type="caution">
    <text evidence="2">The sequence shown here is derived from an EMBL/GenBank/DDBJ whole genome shotgun (WGS) entry which is preliminary data.</text>
</comment>
<gene>
    <name evidence="2" type="ORF">A2561_01245</name>
</gene>
<reference evidence="2 3" key="1">
    <citation type="journal article" date="2016" name="Nat. Commun.">
        <title>Thousands of microbial genomes shed light on interconnected biogeochemical processes in an aquifer system.</title>
        <authorList>
            <person name="Anantharaman K."/>
            <person name="Brown C.T."/>
            <person name="Hug L.A."/>
            <person name="Sharon I."/>
            <person name="Castelle C.J."/>
            <person name="Probst A.J."/>
            <person name="Thomas B.C."/>
            <person name="Singh A."/>
            <person name="Wilkins M.J."/>
            <person name="Karaoz U."/>
            <person name="Brodie E.L."/>
            <person name="Williams K.H."/>
            <person name="Hubbard S.S."/>
            <person name="Banfield J.F."/>
        </authorList>
    </citation>
    <scope>NUCLEOTIDE SEQUENCE [LARGE SCALE GENOMIC DNA]</scope>
</reference>
<dbReference type="InterPro" id="IPR012654">
    <property type="entry name" value="CHP02391"/>
</dbReference>
<sequence length="267" mass="31224">MNIKYKETKISGINDNIFLCAIKDVATNALFIKNHISVGDDGEWDYKLNKIINPFRQELEYLSSMKIESGENNYFGELSLERLVKEFEDFYGLITCISPLSEEESRFVIAYKFLENEINKKGKIDSLTKESRMYYWDDIHQSIKNVSENRYKHGNYADAVEAAFKEVIKRVKDYVNPVINVKPKLDGNKLMNRAFGFENQKPIIKFNELNTDEEKDEQRGIMNLFKGVVDIRNRKAHENITLDDPLRTLEYMALSSLLMRLLDKYAK</sequence>
<organism evidence="2 3">
    <name type="scientific">Candidatus Staskawiczbacteria bacterium RIFOXYD1_FULL_32_13</name>
    <dbReference type="NCBI Taxonomy" id="1802234"/>
    <lineage>
        <taxon>Bacteria</taxon>
        <taxon>Candidatus Staskawicziibacteriota</taxon>
    </lineage>
</organism>
<evidence type="ECO:0000259" key="1">
    <source>
        <dbReference type="Pfam" id="PF09509"/>
    </source>
</evidence>